<reference evidence="12 13" key="1">
    <citation type="submission" date="2024-06" db="EMBL/GenBank/DDBJ databases">
        <title>Sorghum-associated microbial communities from plants grown in Nebraska, USA.</title>
        <authorList>
            <person name="Schachtman D."/>
        </authorList>
    </citation>
    <scope>NUCLEOTIDE SEQUENCE [LARGE SCALE GENOMIC DNA]</scope>
    <source>
        <strain evidence="12 13">1757</strain>
    </source>
</reference>
<dbReference type="PANTHER" id="PTHR30469:SF36">
    <property type="entry name" value="BLL3903 PROTEIN"/>
    <property type="match status" value="1"/>
</dbReference>
<sequence length="398" mass="41640">MVTGPAVPRPRKNPAIATARGAKIEKPPRMSWKKIVLVVAVLLAIALAMHFGRGAGDNSKAAKTPAEVPVEVASASQGDVELSLKLVGRVEAWSTVSLRARVSGQLESLSFTPGALVRKGSVLAQIDPRLLQAQLDQARGSVARDQALLQKAQADQRRYADMLAKGFVSKADYDLYQANLAVARATLQSDRAAQELAQTQLDYARIVAPFDGIAGAPLVWPGAQISADSTDIVVLNQVEPVRVAFNIPEDSLPAVRAALANGAIAVQVTISGDKGAPLAGTLDFIDNAVDATTGTIVLKARFDNAGHRLTPGQFVQVSLPTTRLANVVSVPVHALQSSSSGNFVFVLGADGKVQQRYVTPGPTSAGRTVIDKGLKAGEQVVTEGQMLLVDGSAAVVKG</sequence>
<dbReference type="Proteomes" id="UP001549251">
    <property type="component" value="Unassembled WGS sequence"/>
</dbReference>
<evidence type="ECO:0000256" key="3">
    <source>
        <dbReference type="ARBA" id="ARBA00022448"/>
    </source>
</evidence>
<dbReference type="Gene3D" id="2.40.420.20">
    <property type="match status" value="1"/>
</dbReference>
<dbReference type="InterPro" id="IPR058627">
    <property type="entry name" value="MdtA-like_C"/>
</dbReference>
<accession>A0ABV2PUR6</accession>
<evidence type="ECO:0000259" key="8">
    <source>
        <dbReference type="Pfam" id="PF25876"/>
    </source>
</evidence>
<feature type="domain" description="Multidrug resistance protein MdtA-like beta-barrel" evidence="10">
    <location>
        <begin position="240"/>
        <end position="319"/>
    </location>
</feature>
<comment type="subcellular location">
    <subcellularLocation>
        <location evidence="1">Cell membrane</location>
    </subcellularLocation>
</comment>
<keyword evidence="13" id="KW-1185">Reference proteome</keyword>
<name>A0ABV2PUR6_9GAMM</name>
<evidence type="ECO:0000256" key="1">
    <source>
        <dbReference type="ARBA" id="ARBA00004236"/>
    </source>
</evidence>
<dbReference type="Pfam" id="PF25917">
    <property type="entry name" value="BSH_RND"/>
    <property type="match status" value="1"/>
</dbReference>
<proteinExistence type="inferred from homology"/>
<dbReference type="InterPro" id="IPR058624">
    <property type="entry name" value="MdtA-like_HH"/>
</dbReference>
<keyword evidence="5" id="KW-0997">Cell inner membrane</keyword>
<evidence type="ECO:0000259" key="11">
    <source>
        <dbReference type="Pfam" id="PF25967"/>
    </source>
</evidence>
<evidence type="ECO:0000256" key="4">
    <source>
        <dbReference type="ARBA" id="ARBA00022475"/>
    </source>
</evidence>
<keyword evidence="3" id="KW-0813">Transport</keyword>
<keyword evidence="7" id="KW-1133">Transmembrane helix</keyword>
<feature type="domain" description="Multidrug resistance protein MdtA-like barrel-sandwich hybrid" evidence="9">
    <location>
        <begin position="95"/>
        <end position="235"/>
    </location>
</feature>
<dbReference type="Gene3D" id="1.10.287.470">
    <property type="entry name" value="Helix hairpin bin"/>
    <property type="match status" value="1"/>
</dbReference>
<evidence type="ECO:0000256" key="7">
    <source>
        <dbReference type="SAM" id="Phobius"/>
    </source>
</evidence>
<dbReference type="SUPFAM" id="SSF111369">
    <property type="entry name" value="HlyD-like secretion proteins"/>
    <property type="match status" value="1"/>
</dbReference>
<dbReference type="InterPro" id="IPR058626">
    <property type="entry name" value="MdtA-like_b-barrel"/>
</dbReference>
<evidence type="ECO:0000259" key="10">
    <source>
        <dbReference type="Pfam" id="PF25944"/>
    </source>
</evidence>
<dbReference type="Gene3D" id="2.40.30.170">
    <property type="match status" value="1"/>
</dbReference>
<dbReference type="NCBIfam" id="TIGR01730">
    <property type="entry name" value="RND_mfp"/>
    <property type="match status" value="1"/>
</dbReference>
<keyword evidence="4" id="KW-1003">Cell membrane</keyword>
<gene>
    <name evidence="12" type="ORF">ABIE04_001092</name>
</gene>
<dbReference type="InterPro" id="IPR058625">
    <property type="entry name" value="MdtA-like_BSH"/>
</dbReference>
<organism evidence="12 13">
    <name type="scientific">Rhodanobacter soli</name>
    <dbReference type="NCBI Taxonomy" id="590609"/>
    <lineage>
        <taxon>Bacteria</taxon>
        <taxon>Pseudomonadati</taxon>
        <taxon>Pseudomonadota</taxon>
        <taxon>Gammaproteobacteria</taxon>
        <taxon>Lysobacterales</taxon>
        <taxon>Rhodanobacteraceae</taxon>
        <taxon>Rhodanobacter</taxon>
    </lineage>
</organism>
<dbReference type="Pfam" id="PF25876">
    <property type="entry name" value="HH_MFP_RND"/>
    <property type="match status" value="1"/>
</dbReference>
<dbReference type="InterPro" id="IPR006143">
    <property type="entry name" value="RND_pump_MFP"/>
</dbReference>
<dbReference type="Gene3D" id="2.40.50.100">
    <property type="match status" value="1"/>
</dbReference>
<keyword evidence="7" id="KW-0812">Transmembrane</keyword>
<evidence type="ECO:0000256" key="5">
    <source>
        <dbReference type="ARBA" id="ARBA00022519"/>
    </source>
</evidence>
<dbReference type="Pfam" id="PF25944">
    <property type="entry name" value="Beta-barrel_RND"/>
    <property type="match status" value="1"/>
</dbReference>
<evidence type="ECO:0000313" key="12">
    <source>
        <dbReference type="EMBL" id="MET4568765.1"/>
    </source>
</evidence>
<evidence type="ECO:0000256" key="6">
    <source>
        <dbReference type="ARBA" id="ARBA00023136"/>
    </source>
</evidence>
<protein>
    <submittedName>
        <fullName evidence="12">Multidrug efflux system membrane fusion protein</fullName>
    </submittedName>
</protein>
<evidence type="ECO:0000313" key="13">
    <source>
        <dbReference type="Proteomes" id="UP001549251"/>
    </source>
</evidence>
<evidence type="ECO:0000259" key="9">
    <source>
        <dbReference type="Pfam" id="PF25917"/>
    </source>
</evidence>
<evidence type="ECO:0000256" key="2">
    <source>
        <dbReference type="ARBA" id="ARBA00009477"/>
    </source>
</evidence>
<dbReference type="Pfam" id="PF25967">
    <property type="entry name" value="RND-MFP_C"/>
    <property type="match status" value="1"/>
</dbReference>
<comment type="similarity">
    <text evidence="2">Belongs to the membrane fusion protein (MFP) (TC 8.A.1) family.</text>
</comment>
<comment type="caution">
    <text evidence="12">The sequence shown here is derived from an EMBL/GenBank/DDBJ whole genome shotgun (WGS) entry which is preliminary data.</text>
</comment>
<dbReference type="EMBL" id="JBEPSD010000001">
    <property type="protein sequence ID" value="MET4568765.1"/>
    <property type="molecule type" value="Genomic_DNA"/>
</dbReference>
<dbReference type="PANTHER" id="PTHR30469">
    <property type="entry name" value="MULTIDRUG RESISTANCE PROTEIN MDTA"/>
    <property type="match status" value="1"/>
</dbReference>
<keyword evidence="6 7" id="KW-0472">Membrane</keyword>
<feature type="domain" description="Multidrug resistance protein MdtA-like alpha-helical hairpin" evidence="8">
    <location>
        <begin position="134"/>
        <end position="204"/>
    </location>
</feature>
<feature type="transmembrane region" description="Helical" evidence="7">
    <location>
        <begin position="35"/>
        <end position="52"/>
    </location>
</feature>
<feature type="domain" description="Multidrug resistance protein MdtA-like C-terminal permuted SH3" evidence="11">
    <location>
        <begin position="326"/>
        <end position="384"/>
    </location>
</feature>